<gene>
    <name evidence="1" type="ORF">GGE40_004434</name>
</gene>
<comment type="caution">
    <text evidence="1">The sequence shown here is derived from an EMBL/GenBank/DDBJ whole genome shotgun (WGS) entry which is preliminary data.</text>
</comment>
<organism evidence="1 2">
    <name type="scientific">Agrobacterium radiobacter</name>
    <dbReference type="NCBI Taxonomy" id="362"/>
    <lineage>
        <taxon>Bacteria</taxon>
        <taxon>Pseudomonadati</taxon>
        <taxon>Pseudomonadota</taxon>
        <taxon>Alphaproteobacteria</taxon>
        <taxon>Hyphomicrobiales</taxon>
        <taxon>Rhizobiaceae</taxon>
        <taxon>Rhizobium/Agrobacterium group</taxon>
        <taxon>Agrobacterium</taxon>
        <taxon>Agrobacterium tumefaciens complex</taxon>
    </lineage>
</organism>
<proteinExistence type="predicted"/>
<dbReference type="RefSeq" id="WP_272872509.1">
    <property type="nucleotide sequence ID" value="NZ_JACIGS010000005.1"/>
</dbReference>
<dbReference type="Proteomes" id="UP000534590">
    <property type="component" value="Unassembled WGS sequence"/>
</dbReference>
<sequence>MATAVAKQSKRAVTYRMVMPEHICPYGLKAKSLLERKGYEIEDH</sequence>
<name>A0ABR6JCE8_AGRRD</name>
<accession>A0ABR6JCE8</accession>
<evidence type="ECO:0000313" key="1">
    <source>
        <dbReference type="EMBL" id="MBB4492589.1"/>
    </source>
</evidence>
<keyword evidence="2" id="KW-1185">Reference proteome</keyword>
<dbReference type="EMBL" id="JACIHP010000005">
    <property type="protein sequence ID" value="MBB4492589.1"/>
    <property type="molecule type" value="Genomic_DNA"/>
</dbReference>
<evidence type="ECO:0000313" key="2">
    <source>
        <dbReference type="Proteomes" id="UP000534590"/>
    </source>
</evidence>
<protein>
    <submittedName>
        <fullName evidence="1">Glutaredoxin</fullName>
    </submittedName>
</protein>
<reference evidence="1 2" key="1">
    <citation type="submission" date="2020-08" db="EMBL/GenBank/DDBJ databases">
        <title>Genomic Encyclopedia of Type Strains, Phase IV (KMG-V): Genome sequencing to study the core and pangenomes of soil and plant-associated prokaryotes.</title>
        <authorList>
            <person name="Whitman W."/>
        </authorList>
    </citation>
    <scope>NUCLEOTIDE SEQUENCE [LARGE SCALE GENOMIC DNA]</scope>
    <source>
        <strain evidence="1 2">SEMIA 461</strain>
    </source>
</reference>